<evidence type="ECO:0000313" key="1">
    <source>
        <dbReference type="EMBL" id="GAA0897896.1"/>
    </source>
</evidence>
<comment type="caution">
    <text evidence="1">The sequence shown here is derived from an EMBL/GenBank/DDBJ whole genome shotgun (WGS) entry which is preliminary data.</text>
</comment>
<dbReference type="EMBL" id="BAAAHP010000187">
    <property type="protein sequence ID" value="GAA0897896.1"/>
    <property type="molecule type" value="Genomic_DNA"/>
</dbReference>
<sequence length="173" mass="18183">MSTPDRIVRDAAIHAAAADRSLPDDSYVVVARALRGLDPITGEPARHPRPSGVLPTPPDGDSRWSIVTLAAHLCVPPAAVDAELLPPDDGDDGGDSPDFHSARRFVTYDNAAGEDRGDCWLTHKAAERIAAALPAGLLARRVAADQPEAAALLGWDQIHALARHIVDYAGGPA</sequence>
<evidence type="ECO:0000313" key="2">
    <source>
        <dbReference type="Proteomes" id="UP001499967"/>
    </source>
</evidence>
<name>A0ABP3YNZ3_9PSEU</name>
<keyword evidence="2" id="KW-1185">Reference proteome</keyword>
<dbReference type="Proteomes" id="UP001499967">
    <property type="component" value="Unassembled WGS sequence"/>
</dbReference>
<dbReference type="RefSeq" id="WP_343944966.1">
    <property type="nucleotide sequence ID" value="NZ_BAAAHP010000187.1"/>
</dbReference>
<proteinExistence type="predicted"/>
<gene>
    <name evidence="1" type="ORF">GCM10009559_59350</name>
</gene>
<protein>
    <submittedName>
        <fullName evidence="1">Uncharacterized protein</fullName>
    </submittedName>
</protein>
<organism evidence="1 2">
    <name type="scientific">Pseudonocardia zijingensis</name>
    <dbReference type="NCBI Taxonomy" id="153376"/>
    <lineage>
        <taxon>Bacteria</taxon>
        <taxon>Bacillati</taxon>
        <taxon>Actinomycetota</taxon>
        <taxon>Actinomycetes</taxon>
        <taxon>Pseudonocardiales</taxon>
        <taxon>Pseudonocardiaceae</taxon>
        <taxon>Pseudonocardia</taxon>
    </lineage>
</organism>
<accession>A0ABP3YNZ3</accession>
<reference evidence="2" key="1">
    <citation type="journal article" date="2019" name="Int. J. Syst. Evol. Microbiol.">
        <title>The Global Catalogue of Microorganisms (GCM) 10K type strain sequencing project: providing services to taxonomists for standard genome sequencing and annotation.</title>
        <authorList>
            <consortium name="The Broad Institute Genomics Platform"/>
            <consortium name="The Broad Institute Genome Sequencing Center for Infectious Disease"/>
            <person name="Wu L."/>
            <person name="Ma J."/>
        </authorList>
    </citation>
    <scope>NUCLEOTIDE SEQUENCE [LARGE SCALE GENOMIC DNA]</scope>
    <source>
        <strain evidence="2">JCM 11117</strain>
    </source>
</reference>